<dbReference type="EMBL" id="CP002394">
    <property type="protein sequence ID" value="ADU29768.1"/>
    <property type="molecule type" value="Genomic_DNA"/>
</dbReference>
<sequence>MRGQWTLIVGIIIAIVIATFAVINVDPVEVNYLFGQNEWPLVLVILGSVLMGGIIVGSVGIYKIYRLQMEIKSLKEKMPHTQSNLDKNKKTDKKDEKQVEVKPYTKQKK</sequence>
<keyword evidence="3 6" id="KW-1133">Transmembrane helix</keyword>
<evidence type="ECO:0000259" key="7">
    <source>
        <dbReference type="Pfam" id="PF06305"/>
    </source>
</evidence>
<protein>
    <recommendedName>
        <fullName evidence="7">Lipopolysaccharide assembly protein A domain-containing protein</fullName>
    </recommendedName>
</protein>
<feature type="region of interest" description="Disordered" evidence="5">
    <location>
        <begin position="77"/>
        <end position="109"/>
    </location>
</feature>
<proteinExistence type="predicted"/>
<evidence type="ECO:0000256" key="1">
    <source>
        <dbReference type="ARBA" id="ARBA00022475"/>
    </source>
</evidence>
<dbReference type="Proteomes" id="UP000001401">
    <property type="component" value="Chromosome"/>
</dbReference>
<keyword evidence="4 6" id="KW-0472">Membrane</keyword>
<reference evidence="8" key="1">
    <citation type="submission" date="2010-12" db="EMBL/GenBank/DDBJ databases">
        <title>Complete sequence of Bacillus cellulosilyticus DSM 2522.</title>
        <authorList>
            <consortium name="US DOE Joint Genome Institute"/>
            <person name="Lucas S."/>
            <person name="Copeland A."/>
            <person name="Lapidus A."/>
            <person name="Cheng J.-F."/>
            <person name="Bruce D."/>
            <person name="Goodwin L."/>
            <person name="Pitluck S."/>
            <person name="Chertkov O."/>
            <person name="Detter J.C."/>
            <person name="Han C."/>
            <person name="Tapia R."/>
            <person name="Land M."/>
            <person name="Hauser L."/>
            <person name="Jeffries C."/>
            <person name="Kyrpides N."/>
            <person name="Ivanova N."/>
            <person name="Mikhailova N."/>
            <person name="Brumm P."/>
            <person name="Mead D."/>
            <person name="Woyke T."/>
        </authorList>
    </citation>
    <scope>NUCLEOTIDE SEQUENCE [LARGE SCALE GENOMIC DNA]</scope>
    <source>
        <strain evidence="8">DSM 2522</strain>
    </source>
</reference>
<dbReference type="OrthoDB" id="2990728at2"/>
<feature type="compositionally biased region" description="Basic and acidic residues" evidence="5">
    <location>
        <begin position="86"/>
        <end position="100"/>
    </location>
</feature>
<keyword evidence="9" id="KW-1185">Reference proteome</keyword>
<evidence type="ECO:0000256" key="2">
    <source>
        <dbReference type="ARBA" id="ARBA00022692"/>
    </source>
</evidence>
<dbReference type="GO" id="GO:0005886">
    <property type="term" value="C:plasma membrane"/>
    <property type="evidence" value="ECO:0007669"/>
    <property type="project" value="InterPro"/>
</dbReference>
<dbReference type="KEGG" id="bco:Bcell_1505"/>
<organism evidence="8 9">
    <name type="scientific">Evansella cellulosilytica (strain ATCC 21833 / DSM 2522 / FERM P-1141 / JCM 9156 / N-4)</name>
    <name type="common">Bacillus cellulosilyticus</name>
    <dbReference type="NCBI Taxonomy" id="649639"/>
    <lineage>
        <taxon>Bacteria</taxon>
        <taxon>Bacillati</taxon>
        <taxon>Bacillota</taxon>
        <taxon>Bacilli</taxon>
        <taxon>Bacillales</taxon>
        <taxon>Bacillaceae</taxon>
        <taxon>Evansella</taxon>
    </lineage>
</organism>
<dbReference type="AlphaFoldDB" id="E6TV84"/>
<dbReference type="PANTHER" id="PTHR41335:SF1">
    <property type="entry name" value="MEMBRANE PROTEIN"/>
    <property type="match status" value="1"/>
</dbReference>
<dbReference type="HOGENOM" id="CLU_142842_2_2_9"/>
<keyword evidence="2 6" id="KW-0812">Transmembrane</keyword>
<feature type="transmembrane region" description="Helical" evidence="6">
    <location>
        <begin position="5"/>
        <end position="23"/>
    </location>
</feature>
<evidence type="ECO:0000313" key="9">
    <source>
        <dbReference type="Proteomes" id="UP000001401"/>
    </source>
</evidence>
<dbReference type="STRING" id="649639.Bcell_1505"/>
<accession>E6TV84</accession>
<evidence type="ECO:0000256" key="3">
    <source>
        <dbReference type="ARBA" id="ARBA00022989"/>
    </source>
</evidence>
<evidence type="ECO:0000256" key="4">
    <source>
        <dbReference type="ARBA" id="ARBA00023136"/>
    </source>
</evidence>
<feature type="transmembrane region" description="Helical" evidence="6">
    <location>
        <begin position="43"/>
        <end position="65"/>
    </location>
</feature>
<dbReference type="RefSeq" id="WP_013488105.1">
    <property type="nucleotide sequence ID" value="NC_014829.1"/>
</dbReference>
<name>E6TV84_EVAC2</name>
<dbReference type="eggNOG" id="COG5416">
    <property type="taxonomic scope" value="Bacteria"/>
</dbReference>
<evidence type="ECO:0000313" key="8">
    <source>
        <dbReference type="EMBL" id="ADU29768.1"/>
    </source>
</evidence>
<keyword evidence="1" id="KW-1003">Cell membrane</keyword>
<feature type="domain" description="Lipopolysaccharide assembly protein A" evidence="7">
    <location>
        <begin position="24"/>
        <end position="85"/>
    </location>
</feature>
<evidence type="ECO:0000256" key="5">
    <source>
        <dbReference type="SAM" id="MobiDB-lite"/>
    </source>
</evidence>
<gene>
    <name evidence="8" type="ordered locus">Bcell_1505</name>
</gene>
<dbReference type="InterPro" id="IPR010445">
    <property type="entry name" value="LapA_dom"/>
</dbReference>
<evidence type="ECO:0000256" key="6">
    <source>
        <dbReference type="SAM" id="Phobius"/>
    </source>
</evidence>
<dbReference type="PANTHER" id="PTHR41335">
    <property type="entry name" value="MEMBRANE PROTEIN-RELATED"/>
    <property type="match status" value="1"/>
</dbReference>
<dbReference type="Pfam" id="PF06305">
    <property type="entry name" value="LapA_dom"/>
    <property type="match status" value="1"/>
</dbReference>